<keyword evidence="6" id="KW-1185">Reference proteome</keyword>
<dbReference type="SUPFAM" id="SSF117289">
    <property type="entry name" value="Nucleoporin domain"/>
    <property type="match status" value="1"/>
</dbReference>
<evidence type="ECO:0000313" key="5">
    <source>
        <dbReference type="EMBL" id="CAD5229053.1"/>
    </source>
</evidence>
<dbReference type="Gene3D" id="2.130.10.10">
    <property type="entry name" value="YVTN repeat-like/Quinoprotein amine dehydrogenase"/>
    <property type="match status" value="1"/>
</dbReference>
<comment type="similarity">
    <text evidence="2">Belongs to the nucleoporin Nup133 family.</text>
</comment>
<reference evidence="5" key="1">
    <citation type="submission" date="2020-09" db="EMBL/GenBank/DDBJ databases">
        <authorList>
            <person name="Kikuchi T."/>
        </authorList>
    </citation>
    <scope>NUCLEOTIDE SEQUENCE</scope>
    <source>
        <strain evidence="5">SH1</strain>
    </source>
</reference>
<comment type="subcellular location">
    <subcellularLocation>
        <location evidence="1">Nucleus</location>
    </subcellularLocation>
</comment>
<dbReference type="Proteomes" id="UP000783686">
    <property type="component" value="Unassembled WGS sequence"/>
</dbReference>
<dbReference type="Gene3D" id="1.20.58.1380">
    <property type="match status" value="1"/>
</dbReference>
<dbReference type="OrthoDB" id="103454at2759"/>
<evidence type="ECO:0008006" key="7">
    <source>
        <dbReference type="Google" id="ProtNLM"/>
    </source>
</evidence>
<dbReference type="GO" id="GO:0006606">
    <property type="term" value="P:protein import into nucleus"/>
    <property type="evidence" value="ECO:0007669"/>
    <property type="project" value="TreeGrafter"/>
</dbReference>
<dbReference type="PANTHER" id="PTHR13405:SF11">
    <property type="entry name" value="NUCLEAR PORE COMPLEX PROTEIN NUP133"/>
    <property type="match status" value="1"/>
</dbReference>
<evidence type="ECO:0000256" key="1">
    <source>
        <dbReference type="ARBA" id="ARBA00004123"/>
    </source>
</evidence>
<dbReference type="PANTHER" id="PTHR13405">
    <property type="entry name" value="NUCLEAR PORE COMPLEX PROTEIN NUP133"/>
    <property type="match status" value="1"/>
</dbReference>
<proteinExistence type="inferred from homology"/>
<dbReference type="AlphaFoldDB" id="A0A811LQB4"/>
<evidence type="ECO:0000256" key="2">
    <source>
        <dbReference type="ARBA" id="ARBA00005569"/>
    </source>
</evidence>
<keyword evidence="3" id="KW-0813">Transport</keyword>
<organism evidence="5 6">
    <name type="scientific">Bursaphelenchus okinawaensis</name>
    <dbReference type="NCBI Taxonomy" id="465554"/>
    <lineage>
        <taxon>Eukaryota</taxon>
        <taxon>Metazoa</taxon>
        <taxon>Ecdysozoa</taxon>
        <taxon>Nematoda</taxon>
        <taxon>Chromadorea</taxon>
        <taxon>Rhabditida</taxon>
        <taxon>Tylenchina</taxon>
        <taxon>Tylenchomorpha</taxon>
        <taxon>Aphelenchoidea</taxon>
        <taxon>Aphelenchoididae</taxon>
        <taxon>Bursaphelenchus</taxon>
    </lineage>
</organism>
<evidence type="ECO:0000256" key="3">
    <source>
        <dbReference type="ARBA" id="ARBA00022448"/>
    </source>
</evidence>
<gene>
    <name evidence="5" type="ORF">BOKJ2_LOCUS13112</name>
</gene>
<evidence type="ECO:0000313" key="6">
    <source>
        <dbReference type="Proteomes" id="UP000614601"/>
    </source>
</evidence>
<dbReference type="GO" id="GO:0017056">
    <property type="term" value="F:structural constituent of nuclear pore"/>
    <property type="evidence" value="ECO:0007669"/>
    <property type="project" value="InterPro"/>
</dbReference>
<dbReference type="InterPro" id="IPR037624">
    <property type="entry name" value="Nup133-like"/>
</dbReference>
<evidence type="ECO:0000256" key="4">
    <source>
        <dbReference type="ARBA" id="ARBA00023242"/>
    </source>
</evidence>
<dbReference type="EMBL" id="CAJFDH010000006">
    <property type="protein sequence ID" value="CAD5229053.1"/>
    <property type="molecule type" value="Genomic_DNA"/>
</dbReference>
<dbReference type="GO" id="GO:0000972">
    <property type="term" value="P:transcription-dependent tethering of RNA polymerase II gene DNA at nuclear periphery"/>
    <property type="evidence" value="ECO:0007669"/>
    <property type="project" value="TreeGrafter"/>
</dbReference>
<comment type="caution">
    <text evidence="5">The sequence shown here is derived from an EMBL/GenBank/DDBJ whole genome shotgun (WGS) entry which is preliminary data.</text>
</comment>
<accession>A0A811LQB4</accession>
<protein>
    <recommendedName>
        <fullName evidence="7">Nucleoporin_N domain-containing protein</fullName>
    </recommendedName>
</protein>
<keyword evidence="4" id="KW-0539">Nucleus</keyword>
<dbReference type="EMBL" id="CAJFCW020000006">
    <property type="protein sequence ID" value="CAG9125628.1"/>
    <property type="molecule type" value="Genomic_DNA"/>
</dbReference>
<name>A0A811LQB4_9BILA</name>
<sequence>MSLTLLSDRYESEYPSLVREVLDHASSDTPIVACLCEGGYCGLLCHKVLFVWNFDTVVDELPHAFRLSLPSTGLQYKAKNVCFYKQSGKKMPSILAVSPEGCIRHWSEIGKPHKDFNVDLQNEVAHSIVLFEAKNHVHRFIFSTTTSTFFLVEVFHDGRKAEHVVVRPLEMNTHVGIGKRMSLMLFGNPSMDRETVVKVVSLSGRCDLNNADLMVVFHRVIRFYSVAQSTHLFAIETHELISRAFEKQGLNSENVKHHLLDTVPYEGGFLVLVAINNVTYDCLDFYLGYITSETKRTKEFVALNKLNIPNRYSIQIPLHSVALPTVRLHTPESSECVIVFNRFISVVKDPKEEDAENVVTEGIDERIVGSETMDNLCHIVLKDSGVCALRKLPRNFDLMFYRRAKKSMDVIFEDFMGTDFTQLRQSFVAFASKDLYEAEQLFCKLRELEDGAFGSLVLKFALKFIDHEPINDPKWKGESGAYQYEQNSAVVIMSQLNMKLSFFNMLFLFLKYFRAIDRMDVKTSEMKKRTAKTEFVELGEKLRSMIVLFDFLTTSEVYVVDGTVQQLAKVFKTQFDHPSNRNLNAYDHFFKEVSHFEDFISELVKFEIEELDQCLEDYLTRARVITEVGTALDKICQVVNDCRALDSSLDNKLAANWLNDPKVLKYIEKHIKFAIGLLGKENSQLAEVNLKILLEQMKVLIRVLYSGLEKNKKLQCTVISQLYDKGQQKEALALAEEFQDFNLIIKHSHTALGDDERKGYINFMKEKFEGKDFDLVLYDYYRRNGMVEYLLEEKGERLETFLRSHQNINWIRNIEKKQYQKARKFLKNMMLETEVAPQKATIAALGKLCALCEDEENSKELAEFTDVIKLVELQEAIDPTLLQRINPKNKTMTTQQIIDAYLQEEGCRGYIKALIMVASLQTSALSPIGTKQAEFYVNRIYKHVLEADDWQKYSVDPPQFEIKAQCSSLAIVLESVFELNIPKNDKKILLPSLDTLDSVVSLDKHRSQLLKSFLANELSNVAFCLEKGNEMET</sequence>
<dbReference type="InterPro" id="IPR015943">
    <property type="entry name" value="WD40/YVTN_repeat-like_dom_sf"/>
</dbReference>
<dbReference type="Proteomes" id="UP000614601">
    <property type="component" value="Unassembled WGS sequence"/>
</dbReference>
<dbReference type="GO" id="GO:0031080">
    <property type="term" value="C:nuclear pore outer ring"/>
    <property type="evidence" value="ECO:0007669"/>
    <property type="project" value="TreeGrafter"/>
</dbReference>
<dbReference type="GO" id="GO:0016973">
    <property type="term" value="P:poly(A)+ mRNA export from nucleus"/>
    <property type="evidence" value="ECO:0007669"/>
    <property type="project" value="TreeGrafter"/>
</dbReference>